<dbReference type="PANTHER" id="PTHR32309">
    <property type="entry name" value="TYROSINE-PROTEIN KINASE"/>
    <property type="match status" value="1"/>
</dbReference>
<reference evidence="10 11" key="1">
    <citation type="submission" date="2023-09" db="EMBL/GenBank/DDBJ databases">
        <title>Complete Genome and Methylome dissection of Bacillus brevis NEB573 original source of BbsI restriction endonuclease.</title>
        <authorList>
            <person name="Fomenkov A."/>
            <person name="Roberts R.D."/>
        </authorList>
    </citation>
    <scope>NUCLEOTIDE SEQUENCE [LARGE SCALE GENOMIC DNA]</scope>
    <source>
        <strain evidence="10 11">NEB573</strain>
    </source>
</reference>
<feature type="domain" description="Polysaccharide chain length determinant N-terminal" evidence="8">
    <location>
        <begin position="3"/>
        <end position="93"/>
    </location>
</feature>
<dbReference type="InterPro" id="IPR032807">
    <property type="entry name" value="GNVR"/>
</dbReference>
<feature type="domain" description="Tyrosine-protein kinase G-rich" evidence="9">
    <location>
        <begin position="137"/>
        <end position="194"/>
    </location>
</feature>
<organism evidence="10 11">
    <name type="scientific">Brevibacillus brevis</name>
    <name type="common">Bacillus brevis</name>
    <dbReference type="NCBI Taxonomy" id="1393"/>
    <lineage>
        <taxon>Bacteria</taxon>
        <taxon>Bacillati</taxon>
        <taxon>Bacillota</taxon>
        <taxon>Bacilli</taxon>
        <taxon>Bacillales</taxon>
        <taxon>Paenibacillaceae</taxon>
        <taxon>Brevibacillus</taxon>
    </lineage>
</organism>
<dbReference type="InterPro" id="IPR050445">
    <property type="entry name" value="Bact_polysacc_biosynth/exp"/>
</dbReference>
<comment type="similarity">
    <text evidence="2">Belongs to the CpsC/CapA family.</text>
</comment>
<keyword evidence="11" id="KW-1185">Reference proteome</keyword>
<keyword evidence="6 7" id="KW-0472">Membrane</keyword>
<evidence type="ECO:0000256" key="3">
    <source>
        <dbReference type="ARBA" id="ARBA00022475"/>
    </source>
</evidence>
<keyword evidence="5 7" id="KW-1133">Transmembrane helix</keyword>
<feature type="transmembrane region" description="Helical" evidence="7">
    <location>
        <begin position="174"/>
        <end position="201"/>
    </location>
</feature>
<dbReference type="Pfam" id="PF13807">
    <property type="entry name" value="GNVR"/>
    <property type="match status" value="1"/>
</dbReference>
<evidence type="ECO:0000313" key="10">
    <source>
        <dbReference type="EMBL" id="WNC13339.1"/>
    </source>
</evidence>
<keyword evidence="3" id="KW-1003">Cell membrane</keyword>
<evidence type="ECO:0000256" key="5">
    <source>
        <dbReference type="ARBA" id="ARBA00022989"/>
    </source>
</evidence>
<dbReference type="InterPro" id="IPR003856">
    <property type="entry name" value="LPS_length_determ_N"/>
</dbReference>
<dbReference type="PANTHER" id="PTHR32309:SF13">
    <property type="entry name" value="FERRIC ENTEROBACTIN TRANSPORT PROTEIN FEPE"/>
    <property type="match status" value="1"/>
</dbReference>
<evidence type="ECO:0000256" key="6">
    <source>
        <dbReference type="ARBA" id="ARBA00023136"/>
    </source>
</evidence>
<evidence type="ECO:0000256" key="2">
    <source>
        <dbReference type="ARBA" id="ARBA00006683"/>
    </source>
</evidence>
<evidence type="ECO:0000256" key="1">
    <source>
        <dbReference type="ARBA" id="ARBA00004651"/>
    </source>
</evidence>
<dbReference type="Pfam" id="PF02706">
    <property type="entry name" value="Wzz"/>
    <property type="match status" value="1"/>
</dbReference>
<evidence type="ECO:0000259" key="9">
    <source>
        <dbReference type="Pfam" id="PF13807"/>
    </source>
</evidence>
<dbReference type="Proteomes" id="UP001256827">
    <property type="component" value="Chromosome"/>
</dbReference>
<accession>A0ABY9T0H6</accession>
<feature type="transmembrane region" description="Helical" evidence="7">
    <location>
        <begin position="14"/>
        <end position="36"/>
    </location>
</feature>
<protein>
    <submittedName>
        <fullName evidence="10">Wzz/FepE/Etk N-terminal domain-containing protein</fullName>
    </submittedName>
</protein>
<evidence type="ECO:0000256" key="7">
    <source>
        <dbReference type="SAM" id="Phobius"/>
    </source>
</evidence>
<sequence>MKVRDLVDMIWRRFWIVIVFTTLVTSAIGVYSYWYITPLYGATVELLVMPNPAQSDAQSREIDFNDIQTSIKLMDTYQVIIKSPRVLEKTMNSMRLPLSTTELDSRTIVKPVKASQVIEITVRDPSPSTAVEIANTLSNISVEEIKEIMRIDNIQVISEAKTSDNPNPVYPRPILNIIMAFVVGFFLSIAFVLLYDSYVVYKKSKYLQKQRMMSKSALG</sequence>
<keyword evidence="4 7" id="KW-0812">Transmembrane</keyword>
<dbReference type="RefSeq" id="WP_310764834.1">
    <property type="nucleotide sequence ID" value="NZ_CP134050.1"/>
</dbReference>
<dbReference type="EMBL" id="CP134050">
    <property type="protein sequence ID" value="WNC13339.1"/>
    <property type="molecule type" value="Genomic_DNA"/>
</dbReference>
<comment type="subcellular location">
    <subcellularLocation>
        <location evidence="1">Cell membrane</location>
        <topology evidence="1">Multi-pass membrane protein</topology>
    </subcellularLocation>
</comment>
<proteinExistence type="inferred from homology"/>
<name>A0ABY9T0H6_BREBE</name>
<gene>
    <name evidence="10" type="ORF">RGB73_21945</name>
</gene>
<evidence type="ECO:0000313" key="11">
    <source>
        <dbReference type="Proteomes" id="UP001256827"/>
    </source>
</evidence>
<evidence type="ECO:0000256" key="4">
    <source>
        <dbReference type="ARBA" id="ARBA00022692"/>
    </source>
</evidence>
<evidence type="ECO:0000259" key="8">
    <source>
        <dbReference type="Pfam" id="PF02706"/>
    </source>
</evidence>